<evidence type="ECO:0000256" key="5">
    <source>
        <dbReference type="ARBA" id="ARBA00015611"/>
    </source>
</evidence>
<gene>
    <name evidence="15" type="ORF">SAMN06309945_1439</name>
</gene>
<dbReference type="Pfam" id="PF01433">
    <property type="entry name" value="Peptidase_M1"/>
    <property type="match status" value="1"/>
</dbReference>
<keyword evidence="9" id="KW-0862">Zinc</keyword>
<feature type="domain" description="Peptidase M1 membrane alanine aminopeptidase" evidence="13">
    <location>
        <begin position="263"/>
        <end position="442"/>
    </location>
</feature>
<evidence type="ECO:0000313" key="15">
    <source>
        <dbReference type="EMBL" id="SKC49359.1"/>
    </source>
</evidence>
<evidence type="ECO:0000313" key="16">
    <source>
        <dbReference type="Proteomes" id="UP000190857"/>
    </source>
</evidence>
<dbReference type="GO" id="GO:0016285">
    <property type="term" value="F:alanyl aminopeptidase activity"/>
    <property type="evidence" value="ECO:0007669"/>
    <property type="project" value="UniProtKB-EC"/>
</dbReference>
<dbReference type="PRINTS" id="PR00756">
    <property type="entry name" value="ALADIPTASE"/>
</dbReference>
<name>A0A1T5JD86_9MICO</name>
<dbReference type="InterPro" id="IPR050344">
    <property type="entry name" value="Peptidase_M1_aminopeptidases"/>
</dbReference>
<sequence>MTGAPAAHNADPYIPALGNDGYRSVHYDLELDYRVATNRLTATATITAIADGVDAASSGTDTQPLERIEFDLAGLSVSSVSVDGVRTPKVRQVRNKVVIDPREPIAPGATFEVRIAYAGAPKPRRSRWGLVGWEELQDGVIVASQPSGASSWYPCNDLPSDKASYRIQVTCERDYAVVCNGVLEASSTTGGRTRWVYEQSEPTSSYLTAVHIGRYRRERMTVSPTSSPVTIHAAFPPALGARVKHDFRDLPAMVDVFSQRFGPYPFPEYTVIVTEDELEIPLEAQGLASFGSNHADGHGGSERLIAHELAHQWFGNSVGLRSWRHIWLNEGFACYAEWIWAEASGGPTADASARSHHGRLSASPQDLVLGDPGADDLFDDRVYKRGALLLHALRLMLGDDGFFALVTAWTTRFRHATAETSDFTQLAREAAGRPLDDFFREWLEQPELPRLPAPRG</sequence>
<comment type="catalytic activity">
    <reaction evidence="1">
        <text>Release of an N-terminal amino acid, Xaa-|-Yaa- from a peptide, amide or arylamide. Xaa is preferably Ala, but may be most amino acids including Pro (slow action). When a terminal hydrophobic residue is followed by a prolyl residue, the two may be released as an intact Xaa-Pro dipeptide.</text>
        <dbReference type="EC" id="3.4.11.2"/>
    </reaction>
</comment>
<comment type="similarity">
    <text evidence="3">Belongs to the peptidase M1 family.</text>
</comment>
<dbReference type="CDD" id="cd09603">
    <property type="entry name" value="M1_APN_like"/>
    <property type="match status" value="1"/>
</dbReference>
<feature type="domain" description="Aminopeptidase N-like N-terminal" evidence="14">
    <location>
        <begin position="25"/>
        <end position="207"/>
    </location>
</feature>
<protein>
    <recommendedName>
        <fullName evidence="5">Aminopeptidase N</fullName>
        <ecNumber evidence="4">3.4.11.2</ecNumber>
    </recommendedName>
    <alternativeName>
        <fullName evidence="11">Alanine aminopeptidase</fullName>
    </alternativeName>
    <alternativeName>
        <fullName evidence="12">Lysyl aminopeptidase</fullName>
    </alternativeName>
</protein>
<dbReference type="RefSeq" id="WP_234991003.1">
    <property type="nucleotide sequence ID" value="NZ_FUZP01000001.1"/>
</dbReference>
<evidence type="ECO:0000259" key="13">
    <source>
        <dbReference type="Pfam" id="PF01433"/>
    </source>
</evidence>
<dbReference type="GO" id="GO:0008270">
    <property type="term" value="F:zinc ion binding"/>
    <property type="evidence" value="ECO:0007669"/>
    <property type="project" value="InterPro"/>
</dbReference>
<evidence type="ECO:0000256" key="12">
    <source>
        <dbReference type="ARBA" id="ARBA00031533"/>
    </source>
</evidence>
<evidence type="ECO:0000256" key="10">
    <source>
        <dbReference type="ARBA" id="ARBA00023049"/>
    </source>
</evidence>
<keyword evidence="8" id="KW-0378">Hydrolase</keyword>
<comment type="cofactor">
    <cofactor evidence="2">
        <name>Zn(2+)</name>
        <dbReference type="ChEBI" id="CHEBI:29105"/>
    </cofactor>
</comment>
<proteinExistence type="inferred from homology"/>
<evidence type="ECO:0000259" key="14">
    <source>
        <dbReference type="Pfam" id="PF17900"/>
    </source>
</evidence>
<dbReference type="EC" id="3.4.11.2" evidence="4"/>
<evidence type="ECO:0000256" key="7">
    <source>
        <dbReference type="ARBA" id="ARBA00022723"/>
    </source>
</evidence>
<dbReference type="InterPro" id="IPR042097">
    <property type="entry name" value="Aminopeptidase_N-like_N_sf"/>
</dbReference>
<evidence type="ECO:0000256" key="9">
    <source>
        <dbReference type="ARBA" id="ARBA00022833"/>
    </source>
</evidence>
<accession>A0A1T5JD86</accession>
<evidence type="ECO:0000256" key="4">
    <source>
        <dbReference type="ARBA" id="ARBA00012564"/>
    </source>
</evidence>
<reference evidence="15 16" key="1">
    <citation type="submission" date="2017-02" db="EMBL/GenBank/DDBJ databases">
        <authorList>
            <person name="Peterson S.W."/>
        </authorList>
    </citation>
    <scope>NUCLEOTIDE SEQUENCE [LARGE SCALE GENOMIC DNA]</scope>
    <source>
        <strain evidence="15 16">VKM Ac-2059</strain>
    </source>
</reference>
<dbReference type="Gene3D" id="1.10.390.10">
    <property type="entry name" value="Neutral Protease Domain 2"/>
    <property type="match status" value="1"/>
</dbReference>
<keyword evidence="10" id="KW-0482">Metalloprotease</keyword>
<evidence type="ECO:0000256" key="8">
    <source>
        <dbReference type="ARBA" id="ARBA00022801"/>
    </source>
</evidence>
<dbReference type="STRING" id="123320.SAMN06309945_1439"/>
<dbReference type="InterPro" id="IPR014782">
    <property type="entry name" value="Peptidase_M1_dom"/>
</dbReference>
<dbReference type="EMBL" id="FUZP01000001">
    <property type="protein sequence ID" value="SKC49359.1"/>
    <property type="molecule type" value="Genomic_DNA"/>
</dbReference>
<dbReference type="InterPro" id="IPR001930">
    <property type="entry name" value="Peptidase_M1"/>
</dbReference>
<dbReference type="InterPro" id="IPR045357">
    <property type="entry name" value="Aminopeptidase_N-like_N"/>
</dbReference>
<dbReference type="GO" id="GO:0006508">
    <property type="term" value="P:proteolysis"/>
    <property type="evidence" value="ECO:0007669"/>
    <property type="project" value="UniProtKB-KW"/>
</dbReference>
<dbReference type="Gene3D" id="2.60.40.1730">
    <property type="entry name" value="tricorn interacting facor f3 domain"/>
    <property type="match status" value="1"/>
</dbReference>
<dbReference type="SUPFAM" id="SSF63737">
    <property type="entry name" value="Leukotriene A4 hydrolase N-terminal domain"/>
    <property type="match status" value="1"/>
</dbReference>
<keyword evidence="16" id="KW-1185">Reference proteome</keyword>
<dbReference type="Pfam" id="PF17900">
    <property type="entry name" value="Peptidase_M1_N"/>
    <property type="match status" value="1"/>
</dbReference>
<dbReference type="SUPFAM" id="SSF55486">
    <property type="entry name" value="Metalloproteases ('zincins'), catalytic domain"/>
    <property type="match status" value="1"/>
</dbReference>
<dbReference type="Proteomes" id="UP000190857">
    <property type="component" value="Unassembled WGS sequence"/>
</dbReference>
<evidence type="ECO:0000256" key="1">
    <source>
        <dbReference type="ARBA" id="ARBA00000098"/>
    </source>
</evidence>
<evidence type="ECO:0000256" key="6">
    <source>
        <dbReference type="ARBA" id="ARBA00022670"/>
    </source>
</evidence>
<evidence type="ECO:0000256" key="11">
    <source>
        <dbReference type="ARBA" id="ARBA00029811"/>
    </source>
</evidence>
<dbReference type="GO" id="GO:0008237">
    <property type="term" value="F:metallopeptidase activity"/>
    <property type="evidence" value="ECO:0007669"/>
    <property type="project" value="UniProtKB-KW"/>
</dbReference>
<evidence type="ECO:0000256" key="2">
    <source>
        <dbReference type="ARBA" id="ARBA00001947"/>
    </source>
</evidence>
<dbReference type="InterPro" id="IPR027268">
    <property type="entry name" value="Peptidase_M4/M1_CTD_sf"/>
</dbReference>
<dbReference type="AlphaFoldDB" id="A0A1T5JD86"/>
<evidence type="ECO:0000256" key="3">
    <source>
        <dbReference type="ARBA" id="ARBA00010136"/>
    </source>
</evidence>
<keyword evidence="6" id="KW-0645">Protease</keyword>
<organism evidence="15 16">
    <name type="scientific">Okibacterium fritillariae</name>
    <dbReference type="NCBI Taxonomy" id="123320"/>
    <lineage>
        <taxon>Bacteria</taxon>
        <taxon>Bacillati</taxon>
        <taxon>Actinomycetota</taxon>
        <taxon>Actinomycetes</taxon>
        <taxon>Micrococcales</taxon>
        <taxon>Microbacteriaceae</taxon>
        <taxon>Okibacterium</taxon>
    </lineage>
</organism>
<dbReference type="PANTHER" id="PTHR11533">
    <property type="entry name" value="PROTEASE M1 ZINC METALLOPROTEASE"/>
    <property type="match status" value="1"/>
</dbReference>
<keyword evidence="7" id="KW-0479">Metal-binding</keyword>